<dbReference type="Gene3D" id="2.40.10.10">
    <property type="entry name" value="Trypsin-like serine proteases"/>
    <property type="match status" value="2"/>
</dbReference>
<organism evidence="1 2">
    <name type="scientific">Haloferax larsenii</name>
    <dbReference type="NCBI Taxonomy" id="302484"/>
    <lineage>
        <taxon>Archaea</taxon>
        <taxon>Methanobacteriati</taxon>
        <taxon>Methanobacteriota</taxon>
        <taxon>Stenosarchaea group</taxon>
        <taxon>Halobacteria</taxon>
        <taxon>Halobacteriales</taxon>
        <taxon>Haloferacaceae</taxon>
        <taxon>Haloferax</taxon>
    </lineage>
</organism>
<dbReference type="RefSeq" id="WP_074796164.1">
    <property type="nucleotide sequence ID" value="NZ_FOAD01000010.1"/>
</dbReference>
<gene>
    <name evidence="1" type="ORF">SAMN04488691_11072</name>
</gene>
<dbReference type="InterPro" id="IPR043504">
    <property type="entry name" value="Peptidase_S1_PA_chymotrypsin"/>
</dbReference>
<dbReference type="SUPFAM" id="SSF50494">
    <property type="entry name" value="Trypsin-like serine proteases"/>
    <property type="match status" value="1"/>
</dbReference>
<reference evidence="1 2" key="1">
    <citation type="submission" date="2016-10" db="EMBL/GenBank/DDBJ databases">
        <authorList>
            <person name="de Groot N.N."/>
        </authorList>
    </citation>
    <scope>NUCLEOTIDE SEQUENCE [LARGE SCALE GENOMIC DNA]</scope>
    <source>
        <strain evidence="1 2">CDM_5</strain>
    </source>
</reference>
<evidence type="ECO:0000313" key="1">
    <source>
        <dbReference type="EMBL" id="SEL88712.1"/>
    </source>
</evidence>
<dbReference type="Proteomes" id="UP000183894">
    <property type="component" value="Unassembled WGS sequence"/>
</dbReference>
<sequence length="244" mass="27467">MHRVLRATTPIRYPGYQLNDSHATGFFYRTNSAPYLVTSRHCLFQSRHDPGGPFKPNKIAIKIRDRTQHRNTVTKEIQLYDQNGDPKWIEPNHYHVDIAAIELDFSLSETGTTFFGSHFLGKGHDAHRVASPGESAIVAGYPVLNAGSYSPVLRNALISTALDVNLDSQPYFLIDSNLHQGTSGSPVLVKEVDDEGRIHFTAIGVHSGQYDLMDNGSENLNQVWFLSHLRERLNDIEPNLIDMW</sequence>
<protein>
    <submittedName>
        <fullName evidence="1">Trypsin-like peptidase domain-containing protein</fullName>
    </submittedName>
</protein>
<dbReference type="Pfam" id="PF13365">
    <property type="entry name" value="Trypsin_2"/>
    <property type="match status" value="1"/>
</dbReference>
<dbReference type="AlphaFoldDB" id="A0A1H7TV48"/>
<proteinExistence type="predicted"/>
<dbReference type="EMBL" id="FOAD01000010">
    <property type="protein sequence ID" value="SEL88712.1"/>
    <property type="molecule type" value="Genomic_DNA"/>
</dbReference>
<evidence type="ECO:0000313" key="2">
    <source>
        <dbReference type="Proteomes" id="UP000183894"/>
    </source>
</evidence>
<accession>A0A1H7TV48</accession>
<dbReference type="InterPro" id="IPR009003">
    <property type="entry name" value="Peptidase_S1_PA"/>
</dbReference>
<dbReference type="OrthoDB" id="325608at2157"/>
<name>A0A1H7TV48_HALLR</name>